<dbReference type="InterPro" id="IPR012340">
    <property type="entry name" value="NA-bd_OB-fold"/>
</dbReference>
<keyword evidence="5 6" id="KW-0687">Ribonucleoprotein</keyword>
<keyword evidence="4 6" id="KW-0689">Ribosomal protein</keyword>
<keyword evidence="2 6" id="KW-0699">rRNA-binding</keyword>
<dbReference type="HAMAP" id="MF_01345_B">
    <property type="entry name" value="Ribosomal_uS17_B"/>
    <property type="match status" value="1"/>
</dbReference>
<dbReference type="PROSITE" id="PS00056">
    <property type="entry name" value="RIBOSOMAL_S17"/>
    <property type="match status" value="1"/>
</dbReference>
<comment type="subunit">
    <text evidence="6">Part of the 30S ribosomal subunit.</text>
</comment>
<evidence type="ECO:0000256" key="1">
    <source>
        <dbReference type="ARBA" id="ARBA00010254"/>
    </source>
</evidence>
<comment type="caution">
    <text evidence="8">The sequence shown here is derived from an EMBL/GenBank/DDBJ whole genome shotgun (WGS) entry which is preliminary data.</text>
</comment>
<dbReference type="AlphaFoldDB" id="A0A1F7HEL6"/>
<reference evidence="8 9" key="1">
    <citation type="journal article" date="2016" name="Nat. Commun.">
        <title>Thousands of microbial genomes shed light on interconnected biogeochemical processes in an aquifer system.</title>
        <authorList>
            <person name="Anantharaman K."/>
            <person name="Brown C.T."/>
            <person name="Hug L.A."/>
            <person name="Sharon I."/>
            <person name="Castelle C.J."/>
            <person name="Probst A.J."/>
            <person name="Thomas B.C."/>
            <person name="Singh A."/>
            <person name="Wilkins M.J."/>
            <person name="Karaoz U."/>
            <person name="Brodie E.L."/>
            <person name="Williams K.H."/>
            <person name="Hubbard S.S."/>
            <person name="Banfield J.F."/>
        </authorList>
    </citation>
    <scope>NUCLEOTIDE SEQUENCE [LARGE SCALE GENOMIC DNA]</scope>
</reference>
<dbReference type="Pfam" id="PF00366">
    <property type="entry name" value="Ribosomal_S17"/>
    <property type="match status" value="1"/>
</dbReference>
<dbReference type="NCBIfam" id="TIGR03635">
    <property type="entry name" value="uS17_bact"/>
    <property type="match status" value="1"/>
</dbReference>
<evidence type="ECO:0000313" key="9">
    <source>
        <dbReference type="Proteomes" id="UP000178098"/>
    </source>
</evidence>
<dbReference type="InterPro" id="IPR000266">
    <property type="entry name" value="Ribosomal_uS17"/>
</dbReference>
<dbReference type="GO" id="GO:0019843">
    <property type="term" value="F:rRNA binding"/>
    <property type="evidence" value="ECO:0007669"/>
    <property type="project" value="UniProtKB-UniRule"/>
</dbReference>
<dbReference type="GO" id="GO:0003735">
    <property type="term" value="F:structural constituent of ribosome"/>
    <property type="evidence" value="ECO:0007669"/>
    <property type="project" value="UniProtKB-UniRule"/>
</dbReference>
<comment type="function">
    <text evidence="6">One of the primary rRNA binding proteins, it binds specifically to the 5'-end of 16S ribosomal RNA.</text>
</comment>
<evidence type="ECO:0000256" key="7">
    <source>
        <dbReference type="RuleBase" id="RU003872"/>
    </source>
</evidence>
<dbReference type="InterPro" id="IPR019979">
    <property type="entry name" value="Ribosomal_uS17_CS"/>
</dbReference>
<dbReference type="Gene3D" id="2.40.50.140">
    <property type="entry name" value="Nucleic acid-binding proteins"/>
    <property type="match status" value="1"/>
</dbReference>
<comment type="similarity">
    <text evidence="1 6 7">Belongs to the universal ribosomal protein uS17 family.</text>
</comment>
<evidence type="ECO:0000256" key="5">
    <source>
        <dbReference type="ARBA" id="ARBA00023274"/>
    </source>
</evidence>
<proteinExistence type="inferred from homology"/>
<dbReference type="GO" id="GO:0022627">
    <property type="term" value="C:cytosolic small ribosomal subunit"/>
    <property type="evidence" value="ECO:0007669"/>
    <property type="project" value="UniProtKB-UniRule"/>
</dbReference>
<dbReference type="CDD" id="cd00364">
    <property type="entry name" value="Ribosomal_uS17"/>
    <property type="match status" value="1"/>
</dbReference>
<evidence type="ECO:0000256" key="6">
    <source>
        <dbReference type="HAMAP-Rule" id="MF_01345"/>
    </source>
</evidence>
<dbReference type="InterPro" id="IPR019984">
    <property type="entry name" value="Ribosomal_uS17_bact/chlr"/>
</dbReference>
<organism evidence="8 9">
    <name type="scientific">Candidatus Roizmanbacteria bacterium RIFCSPHIGHO2_02_FULL_43_11</name>
    <dbReference type="NCBI Taxonomy" id="1802043"/>
    <lineage>
        <taxon>Bacteria</taxon>
        <taxon>Candidatus Roizmaniibacteriota</taxon>
    </lineage>
</organism>
<accession>A0A1F7HEL6</accession>
<dbReference type="PANTHER" id="PTHR10744:SF1">
    <property type="entry name" value="SMALL RIBOSOMAL SUBUNIT PROTEIN US17M"/>
    <property type="match status" value="1"/>
</dbReference>
<protein>
    <recommendedName>
        <fullName evidence="6">Small ribosomal subunit protein uS17</fullName>
    </recommendedName>
</protein>
<evidence type="ECO:0000313" key="8">
    <source>
        <dbReference type="EMBL" id="OGK29465.1"/>
    </source>
</evidence>
<evidence type="ECO:0000256" key="2">
    <source>
        <dbReference type="ARBA" id="ARBA00022730"/>
    </source>
</evidence>
<evidence type="ECO:0000256" key="3">
    <source>
        <dbReference type="ARBA" id="ARBA00022884"/>
    </source>
</evidence>
<dbReference type="NCBIfam" id="NF004123">
    <property type="entry name" value="PRK05610.1"/>
    <property type="match status" value="1"/>
</dbReference>
<evidence type="ECO:0000256" key="4">
    <source>
        <dbReference type="ARBA" id="ARBA00022980"/>
    </source>
</evidence>
<gene>
    <name evidence="6" type="primary">rpsQ</name>
    <name evidence="8" type="ORF">A3D08_02050</name>
</gene>
<dbReference type="GO" id="GO:0006412">
    <property type="term" value="P:translation"/>
    <property type="evidence" value="ECO:0007669"/>
    <property type="project" value="UniProtKB-UniRule"/>
</dbReference>
<dbReference type="Proteomes" id="UP000178098">
    <property type="component" value="Unassembled WGS sequence"/>
</dbReference>
<dbReference type="PRINTS" id="PR00973">
    <property type="entry name" value="RIBOSOMALS17"/>
</dbReference>
<dbReference type="SUPFAM" id="SSF50249">
    <property type="entry name" value="Nucleic acid-binding proteins"/>
    <property type="match status" value="1"/>
</dbReference>
<dbReference type="PANTHER" id="PTHR10744">
    <property type="entry name" value="40S RIBOSOMAL PROTEIN S11 FAMILY MEMBER"/>
    <property type="match status" value="1"/>
</dbReference>
<dbReference type="EMBL" id="MFZT01000047">
    <property type="protein sequence ID" value="OGK29465.1"/>
    <property type="molecule type" value="Genomic_DNA"/>
</dbReference>
<name>A0A1F7HEL6_9BACT</name>
<sequence length="78" mass="9062">MAKLLTGKVVSTKMAQTVVVQVERAYSHPLYRKKIQRHKKYKAHIDADMKIVEGDKVDIQECRPISKDKTFKVVKIHK</sequence>
<keyword evidence="3 6" id="KW-0694">RNA-binding</keyword>